<dbReference type="CDD" id="cd00408">
    <property type="entry name" value="DHDPS-like"/>
    <property type="match status" value="1"/>
</dbReference>
<dbReference type="InterPro" id="IPR002220">
    <property type="entry name" value="DapA-like"/>
</dbReference>
<dbReference type="PANTHER" id="PTHR12128">
    <property type="entry name" value="DIHYDRODIPICOLINATE SYNTHASE"/>
    <property type="match status" value="1"/>
</dbReference>
<dbReference type="SUPFAM" id="SSF51569">
    <property type="entry name" value="Aldolase"/>
    <property type="match status" value="1"/>
</dbReference>
<dbReference type="Pfam" id="PF00701">
    <property type="entry name" value="DHDPS"/>
    <property type="match status" value="1"/>
</dbReference>
<evidence type="ECO:0000313" key="5">
    <source>
        <dbReference type="EMBL" id="SCB43624.1"/>
    </source>
</evidence>
<organism evidence="5 6">
    <name type="scientific">Rhizobium lusitanum</name>
    <dbReference type="NCBI Taxonomy" id="293958"/>
    <lineage>
        <taxon>Bacteria</taxon>
        <taxon>Pseudomonadati</taxon>
        <taxon>Pseudomonadota</taxon>
        <taxon>Alphaproteobacteria</taxon>
        <taxon>Hyphomicrobiales</taxon>
        <taxon>Rhizobiaceae</taxon>
        <taxon>Rhizobium/Agrobacterium group</taxon>
        <taxon>Rhizobium</taxon>
    </lineage>
</organism>
<keyword evidence="2 3" id="KW-0456">Lyase</keyword>
<dbReference type="GO" id="GO:0005829">
    <property type="term" value="C:cytosol"/>
    <property type="evidence" value="ECO:0007669"/>
    <property type="project" value="TreeGrafter"/>
</dbReference>
<dbReference type="Gene3D" id="3.20.20.70">
    <property type="entry name" value="Aldolase class I"/>
    <property type="match status" value="1"/>
</dbReference>
<dbReference type="OrthoDB" id="9796205at2"/>
<gene>
    <name evidence="5" type="ORF">GA0061101_117104</name>
</gene>
<evidence type="ECO:0000256" key="2">
    <source>
        <dbReference type="ARBA" id="ARBA00023239"/>
    </source>
</evidence>
<dbReference type="PIRSF" id="PIRSF001365">
    <property type="entry name" value="DHDPS"/>
    <property type="match status" value="1"/>
</dbReference>
<dbReference type="EMBL" id="FMAF01000017">
    <property type="protein sequence ID" value="SCB43624.1"/>
    <property type="molecule type" value="Genomic_DNA"/>
</dbReference>
<protein>
    <submittedName>
        <fullName evidence="5">4-hydroxy-tetrahydrodipicolinate synthase</fullName>
    </submittedName>
</protein>
<dbReference type="InterPro" id="IPR013785">
    <property type="entry name" value="Aldolase_TIM"/>
</dbReference>
<evidence type="ECO:0000256" key="3">
    <source>
        <dbReference type="PIRNR" id="PIRNR001365"/>
    </source>
</evidence>
<dbReference type="SMART" id="SM01130">
    <property type="entry name" value="DHDPS"/>
    <property type="match status" value="1"/>
</dbReference>
<dbReference type="GO" id="GO:0008840">
    <property type="term" value="F:4-hydroxy-tetrahydrodipicolinate synthase activity"/>
    <property type="evidence" value="ECO:0007669"/>
    <property type="project" value="TreeGrafter"/>
</dbReference>
<proteinExistence type="inferred from homology"/>
<evidence type="ECO:0000256" key="1">
    <source>
        <dbReference type="ARBA" id="ARBA00007592"/>
    </source>
</evidence>
<dbReference type="RefSeq" id="WP_047558353.1">
    <property type="nucleotide sequence ID" value="NZ_FMAF01000017.1"/>
</dbReference>
<name>A0A1C3WV59_9HYPH</name>
<evidence type="ECO:0000313" key="6">
    <source>
        <dbReference type="Proteomes" id="UP000199205"/>
    </source>
</evidence>
<dbReference type="Proteomes" id="UP000199205">
    <property type="component" value="Unassembled WGS sequence"/>
</dbReference>
<feature type="binding site" evidence="4">
    <location>
        <position position="214"/>
    </location>
    <ligand>
        <name>pyruvate</name>
        <dbReference type="ChEBI" id="CHEBI:15361"/>
    </ligand>
</feature>
<dbReference type="PANTHER" id="PTHR12128:SF66">
    <property type="entry name" value="4-HYDROXY-2-OXOGLUTARATE ALDOLASE, MITOCHONDRIAL"/>
    <property type="match status" value="1"/>
</dbReference>
<evidence type="ECO:0000256" key="4">
    <source>
        <dbReference type="PIRSR" id="PIRSR001365-2"/>
    </source>
</evidence>
<sequence length="307" mass="33253">MASDRHYSGLFPVAPTPFTDAGDIDLGGQRRVLDCMIDQGVDGICILANYSEQFLLSDEERLQLTELSLAHVAGRVPVMVTCSHFSTRIAASRARHASERGAKLIMLMPPYHGAGIKLDEPSIREHFAQVADAAGIPIMIQDAPLSGVGLSTDFMARIARDLPLVRYFKIEVAGTAAKLRKLIELGGETIEGPFDGEEAITLMADLDAGATGVMSSAMLPDLIRPVIEHHKAGDRQQAAKAYEHILPLINYENRQCGLRAAKTVMMEGGVIKSDHVRHPLEPLHPASRAGLLELAQNVNPLALSWGK</sequence>
<reference evidence="5 6" key="1">
    <citation type="submission" date="2016-08" db="EMBL/GenBank/DDBJ databases">
        <authorList>
            <person name="Seilhamer J.J."/>
        </authorList>
    </citation>
    <scope>NUCLEOTIDE SEQUENCE [LARGE SCALE GENOMIC DNA]</scope>
    <source>
        <strain evidence="5 6">P1-7</strain>
    </source>
</reference>
<comment type="similarity">
    <text evidence="1 3">Belongs to the DapA family.</text>
</comment>
<dbReference type="AlphaFoldDB" id="A0A1C3WV59"/>
<accession>A0A1C3WV59</accession>